<protein>
    <recommendedName>
        <fullName evidence="11">G-protein coupled receptors family 1 profile domain-containing protein</fullName>
    </recommendedName>
</protein>
<evidence type="ECO:0000256" key="1">
    <source>
        <dbReference type="ARBA" id="ARBA00004651"/>
    </source>
</evidence>
<comment type="caution">
    <text evidence="12">The sequence shown here is derived from an EMBL/GenBank/DDBJ whole genome shotgun (WGS) entry which is preliminary data.</text>
</comment>
<feature type="transmembrane region" description="Helical" evidence="10">
    <location>
        <begin position="505"/>
        <end position="525"/>
    </location>
</feature>
<feature type="transmembrane region" description="Helical" evidence="10">
    <location>
        <begin position="537"/>
        <end position="560"/>
    </location>
</feature>
<feature type="transmembrane region" description="Helical" evidence="10">
    <location>
        <begin position="244"/>
        <end position="264"/>
    </location>
</feature>
<dbReference type="PRINTS" id="PR00237">
    <property type="entry name" value="GPCRRHODOPSN"/>
</dbReference>
<dbReference type="PROSITE" id="PS50262">
    <property type="entry name" value="G_PROTEIN_RECEP_F1_2"/>
    <property type="match status" value="2"/>
</dbReference>
<feature type="transmembrane region" description="Helical" evidence="10">
    <location>
        <begin position="39"/>
        <end position="65"/>
    </location>
</feature>
<feature type="transmembrane region" description="Helical" evidence="10">
    <location>
        <begin position="589"/>
        <end position="614"/>
    </location>
</feature>
<evidence type="ECO:0000256" key="8">
    <source>
        <dbReference type="ARBA" id="ARBA00023224"/>
    </source>
</evidence>
<keyword evidence="3 10" id="KW-0812">Transmembrane</keyword>
<feature type="transmembrane region" description="Helical" evidence="10">
    <location>
        <begin position="156"/>
        <end position="176"/>
    </location>
</feature>
<evidence type="ECO:0000256" key="10">
    <source>
        <dbReference type="SAM" id="Phobius"/>
    </source>
</evidence>
<evidence type="ECO:0000313" key="12">
    <source>
        <dbReference type="EMBL" id="CAH3027538.1"/>
    </source>
</evidence>
<evidence type="ECO:0000256" key="2">
    <source>
        <dbReference type="ARBA" id="ARBA00022475"/>
    </source>
</evidence>
<dbReference type="InterPro" id="IPR017452">
    <property type="entry name" value="GPCR_Rhodpsn_7TM"/>
</dbReference>
<gene>
    <name evidence="12" type="ORF">PEVE_00031788</name>
</gene>
<keyword evidence="6 10" id="KW-0472">Membrane</keyword>
<evidence type="ECO:0000259" key="11">
    <source>
        <dbReference type="PROSITE" id="PS50262"/>
    </source>
</evidence>
<evidence type="ECO:0000256" key="5">
    <source>
        <dbReference type="ARBA" id="ARBA00023040"/>
    </source>
</evidence>
<evidence type="ECO:0000256" key="6">
    <source>
        <dbReference type="ARBA" id="ARBA00023136"/>
    </source>
</evidence>
<dbReference type="Gene3D" id="1.20.1070.10">
    <property type="entry name" value="Rhodopsin 7-helix transmembrane proteins"/>
    <property type="match status" value="2"/>
</dbReference>
<keyword evidence="4 10" id="KW-1133">Transmembrane helix</keyword>
<accession>A0ABN8MDJ5</accession>
<feature type="domain" description="G-protein coupled receptors family 1 profile" evidence="11">
    <location>
        <begin position="405"/>
        <end position="649"/>
    </location>
</feature>
<reference evidence="12 13" key="1">
    <citation type="submission" date="2022-05" db="EMBL/GenBank/DDBJ databases">
        <authorList>
            <consortium name="Genoscope - CEA"/>
            <person name="William W."/>
        </authorList>
    </citation>
    <scope>NUCLEOTIDE SEQUENCE [LARGE SCALE GENOMIC DNA]</scope>
</reference>
<dbReference type="PANTHER" id="PTHR24247:SF202">
    <property type="entry name" value="5-HYDROXYTRYPTAMINE RECEPTOR 1"/>
    <property type="match status" value="1"/>
</dbReference>
<dbReference type="EMBL" id="CALNXI010000458">
    <property type="protein sequence ID" value="CAH3027538.1"/>
    <property type="molecule type" value="Genomic_DNA"/>
</dbReference>
<organism evidence="12 13">
    <name type="scientific">Porites evermanni</name>
    <dbReference type="NCBI Taxonomy" id="104178"/>
    <lineage>
        <taxon>Eukaryota</taxon>
        <taxon>Metazoa</taxon>
        <taxon>Cnidaria</taxon>
        <taxon>Anthozoa</taxon>
        <taxon>Hexacorallia</taxon>
        <taxon>Scleractinia</taxon>
        <taxon>Fungiina</taxon>
        <taxon>Poritidae</taxon>
        <taxon>Porites</taxon>
    </lineage>
</organism>
<evidence type="ECO:0000256" key="3">
    <source>
        <dbReference type="ARBA" id="ARBA00022692"/>
    </source>
</evidence>
<feature type="transmembrane region" description="Helical" evidence="10">
    <location>
        <begin position="188"/>
        <end position="213"/>
    </location>
</feature>
<keyword evidence="7" id="KW-0675">Receptor</keyword>
<feature type="domain" description="G-protein coupled receptors family 1 profile" evidence="11">
    <location>
        <begin position="57"/>
        <end position="306"/>
    </location>
</feature>
<keyword evidence="8" id="KW-0807">Transducer</keyword>
<dbReference type="Proteomes" id="UP001159427">
    <property type="component" value="Unassembled WGS sequence"/>
</dbReference>
<evidence type="ECO:0000313" key="13">
    <source>
        <dbReference type="Proteomes" id="UP001159427"/>
    </source>
</evidence>
<dbReference type="PANTHER" id="PTHR24247">
    <property type="entry name" value="5-HYDROXYTRYPTAMINE RECEPTOR"/>
    <property type="match status" value="1"/>
</dbReference>
<feature type="transmembrane region" description="Helical" evidence="10">
    <location>
        <begin position="426"/>
        <end position="448"/>
    </location>
</feature>
<feature type="region of interest" description="Disordered" evidence="9">
    <location>
        <begin position="685"/>
        <end position="746"/>
    </location>
</feature>
<keyword evidence="13" id="KW-1185">Reference proteome</keyword>
<dbReference type="SUPFAM" id="SSF81321">
    <property type="entry name" value="Family A G protein-coupled receptor-like"/>
    <property type="match status" value="2"/>
</dbReference>
<keyword evidence="5" id="KW-0297">G-protein coupled receptor</keyword>
<comment type="subcellular location">
    <subcellularLocation>
        <location evidence="1">Cell membrane</location>
        <topology evidence="1">Multi-pass membrane protein</topology>
    </subcellularLocation>
</comment>
<dbReference type="CDD" id="cd14967">
    <property type="entry name" value="7tmA_amine_R-like"/>
    <property type="match status" value="1"/>
</dbReference>
<evidence type="ECO:0000256" key="9">
    <source>
        <dbReference type="SAM" id="MobiDB-lite"/>
    </source>
</evidence>
<sequence length="746" mass="83884">MAALENNSSIQNLSFRDLSTNSSHGDPCKNSALFSTSAVSIAIVSCYALLIPLTVLGNGSVIAAFVSNTRLRTTTNIFIVGLAASDILVGTFALPFWTFIVSHENIMAGYCFSTYTVYISFDVFAGCASILQLTAIAIERFFSMKWPLIHRKMPQWVYCIILTLAWLCATVMAVLQPLQVRTELWRQAYTVALFAFCFFFPFVIIVSCYCYIFKVTRFQARRRLSSCSDSQRCGTTPGVAIKELNVAITVAVITGLFLAAWLPFFSVTVIATFCMTCLPSGAALLHLVKFFKFLQYSSSAINPYIYAYRNREMRATLAKIAGKIFPCDISRDLWELFLRSLKRRNRTGKIKGISQFLKEMSNNSTLVLPPSTSSSSVASTLPHDGVEIIVSTVVYVLLALLIILGNMLVIIAVSSYQRLRTINNTFLVGLAVSDLLVGLMSIPLWIYFSYCQQYRTCGYSTEMLTFYSTVDIFTGSASVLQLTAISIERYLAITRPLNHRSYSMWIYYAMITAAWVFAFMIAGLYPVQHNKWQKPYSVILVTTCFVIPALVILTVYAIIFQTARGTQRARVHPEEAANCNRRAQNETKIAATIAVITGLFIIAWLPFFVVNLVAEFCLPCLPPYPDILRLIRFVKWMHYSNSMVNPLVYAYRNTEMRKTFKKILLSCFCCNRSGNNGFVTSVRTGRQSRHVNLPEPSRNRNRRLNNDSIRSQRSSSKSGKGLKYSHDSLRNGPFLVTPQPRGHLSL</sequence>
<feature type="transmembrane region" description="Helical" evidence="10">
    <location>
        <begin position="112"/>
        <end position="135"/>
    </location>
</feature>
<evidence type="ECO:0000256" key="4">
    <source>
        <dbReference type="ARBA" id="ARBA00022989"/>
    </source>
</evidence>
<feature type="compositionally biased region" description="Low complexity" evidence="9">
    <location>
        <begin position="706"/>
        <end position="722"/>
    </location>
</feature>
<name>A0ABN8MDJ5_9CNID</name>
<evidence type="ECO:0000256" key="7">
    <source>
        <dbReference type="ARBA" id="ARBA00023170"/>
    </source>
</evidence>
<keyword evidence="2" id="KW-1003">Cell membrane</keyword>
<dbReference type="Pfam" id="PF00001">
    <property type="entry name" value="7tm_1"/>
    <property type="match status" value="2"/>
</dbReference>
<dbReference type="InterPro" id="IPR000276">
    <property type="entry name" value="GPCR_Rhodpsn"/>
</dbReference>
<proteinExistence type="predicted"/>
<dbReference type="SMART" id="SM01381">
    <property type="entry name" value="7TM_GPCR_Srsx"/>
    <property type="match status" value="1"/>
</dbReference>
<feature type="transmembrane region" description="Helical" evidence="10">
    <location>
        <begin position="393"/>
        <end position="414"/>
    </location>
</feature>
<feature type="transmembrane region" description="Helical" evidence="10">
    <location>
        <begin position="77"/>
        <end position="100"/>
    </location>
</feature>